<dbReference type="SUPFAM" id="SSF52540">
    <property type="entry name" value="P-loop containing nucleoside triphosphate hydrolases"/>
    <property type="match status" value="1"/>
</dbReference>
<evidence type="ECO:0000313" key="4">
    <source>
        <dbReference type="Proteomes" id="UP001187471"/>
    </source>
</evidence>
<name>A0AA88RVP8_9ASTE</name>
<dbReference type="GO" id="GO:0030422">
    <property type="term" value="P:siRNA processing"/>
    <property type="evidence" value="ECO:0007669"/>
    <property type="project" value="TreeGrafter"/>
</dbReference>
<dbReference type="GO" id="GO:0004525">
    <property type="term" value="F:ribonuclease III activity"/>
    <property type="evidence" value="ECO:0007669"/>
    <property type="project" value="TreeGrafter"/>
</dbReference>
<protein>
    <recommendedName>
        <fullName evidence="2">Helicase C-terminal domain-containing protein</fullName>
    </recommendedName>
</protein>
<dbReference type="Pfam" id="PF00271">
    <property type="entry name" value="Helicase_C"/>
    <property type="match status" value="1"/>
</dbReference>
<keyword evidence="1" id="KW-0378">Hydrolase</keyword>
<evidence type="ECO:0000313" key="3">
    <source>
        <dbReference type="EMBL" id="KAK2990486.1"/>
    </source>
</evidence>
<sequence length="289" mass="32423">MEIDRHFIKEKIEQGVIEVDYALTRQQTADVLTKAVPRGPFDIHLPKLGLIDIHSPAPGGVWNSGIGSKNLGVIRLDQKDLRCIVFVERVITAIVLQNLLSEVPKVSEWKTEYMAGNHSVLQAQSRNTQNRIVDEFRKGTVNIIVATSILEEGLDVQSCDLVIRFDPSATVCSFIQSRGRARMQNSVFLLLVESEDSSTLSRVENYLSSGDVMRKESLRHASIPCEPVQRDLYNEMFYEVEGTGAKVLEAVTVKGKDKVSPRISENQSQDLEEDCRQTLHEISRMKSAP</sequence>
<evidence type="ECO:0000256" key="1">
    <source>
        <dbReference type="ARBA" id="ARBA00022801"/>
    </source>
</evidence>
<dbReference type="PANTHER" id="PTHR14950:SF70">
    <property type="entry name" value="ENDORIBONUCLEASE DICER HOMOLOG 2"/>
    <property type="match status" value="1"/>
</dbReference>
<organism evidence="3 4">
    <name type="scientific">Escallonia rubra</name>
    <dbReference type="NCBI Taxonomy" id="112253"/>
    <lineage>
        <taxon>Eukaryota</taxon>
        <taxon>Viridiplantae</taxon>
        <taxon>Streptophyta</taxon>
        <taxon>Embryophyta</taxon>
        <taxon>Tracheophyta</taxon>
        <taxon>Spermatophyta</taxon>
        <taxon>Magnoliopsida</taxon>
        <taxon>eudicotyledons</taxon>
        <taxon>Gunneridae</taxon>
        <taxon>Pentapetalae</taxon>
        <taxon>asterids</taxon>
        <taxon>campanulids</taxon>
        <taxon>Escalloniales</taxon>
        <taxon>Escalloniaceae</taxon>
        <taxon>Escallonia</taxon>
    </lineage>
</organism>
<reference evidence="3" key="1">
    <citation type="submission" date="2022-12" db="EMBL/GenBank/DDBJ databases">
        <title>Draft genome assemblies for two species of Escallonia (Escalloniales).</title>
        <authorList>
            <person name="Chanderbali A."/>
            <person name="Dervinis C."/>
            <person name="Anghel I."/>
            <person name="Soltis D."/>
            <person name="Soltis P."/>
            <person name="Zapata F."/>
        </authorList>
    </citation>
    <scope>NUCLEOTIDE SEQUENCE</scope>
    <source>
        <strain evidence="3">UCBG92.1500</strain>
        <tissue evidence="3">Leaf</tissue>
    </source>
</reference>
<dbReference type="Proteomes" id="UP001187471">
    <property type="component" value="Unassembled WGS sequence"/>
</dbReference>
<comment type="caution">
    <text evidence="3">The sequence shown here is derived from an EMBL/GenBank/DDBJ whole genome shotgun (WGS) entry which is preliminary data.</text>
</comment>
<evidence type="ECO:0000259" key="2">
    <source>
        <dbReference type="PROSITE" id="PS51194"/>
    </source>
</evidence>
<dbReference type="GO" id="GO:0003723">
    <property type="term" value="F:RNA binding"/>
    <property type="evidence" value="ECO:0007669"/>
    <property type="project" value="TreeGrafter"/>
</dbReference>
<dbReference type="InterPro" id="IPR027417">
    <property type="entry name" value="P-loop_NTPase"/>
</dbReference>
<dbReference type="InterPro" id="IPR001650">
    <property type="entry name" value="Helicase_C-like"/>
</dbReference>
<dbReference type="PROSITE" id="PS51194">
    <property type="entry name" value="HELICASE_CTER"/>
    <property type="match status" value="1"/>
</dbReference>
<gene>
    <name evidence="3" type="ORF">RJ640_011653</name>
</gene>
<dbReference type="PANTHER" id="PTHR14950">
    <property type="entry name" value="DICER-RELATED"/>
    <property type="match status" value="1"/>
</dbReference>
<dbReference type="GO" id="GO:0005634">
    <property type="term" value="C:nucleus"/>
    <property type="evidence" value="ECO:0007669"/>
    <property type="project" value="TreeGrafter"/>
</dbReference>
<proteinExistence type="predicted"/>
<dbReference type="SMART" id="SM00490">
    <property type="entry name" value="HELICc"/>
    <property type="match status" value="1"/>
</dbReference>
<keyword evidence="4" id="KW-1185">Reference proteome</keyword>
<dbReference type="Gene3D" id="3.40.50.300">
    <property type="entry name" value="P-loop containing nucleotide triphosphate hydrolases"/>
    <property type="match status" value="1"/>
</dbReference>
<dbReference type="EMBL" id="JAVXUO010000640">
    <property type="protein sequence ID" value="KAK2990486.1"/>
    <property type="molecule type" value="Genomic_DNA"/>
</dbReference>
<feature type="domain" description="Helicase C-terminal" evidence="2">
    <location>
        <begin position="75"/>
        <end position="233"/>
    </location>
</feature>
<dbReference type="AlphaFoldDB" id="A0AA88RVP8"/>
<dbReference type="GO" id="GO:0005737">
    <property type="term" value="C:cytoplasm"/>
    <property type="evidence" value="ECO:0007669"/>
    <property type="project" value="TreeGrafter"/>
</dbReference>
<accession>A0AA88RVP8</accession>